<comment type="caution">
    <text evidence="1">The sequence shown here is derived from an EMBL/GenBank/DDBJ whole genome shotgun (WGS) entry which is preliminary data.</text>
</comment>
<protein>
    <submittedName>
        <fullName evidence="1">Uncharacterized protein</fullName>
    </submittedName>
</protein>
<proteinExistence type="predicted"/>
<dbReference type="STRING" id="525263.HMPREF0298_0056"/>
<dbReference type="AlphaFoldDB" id="C0XNN6"/>
<keyword evidence="2" id="KW-1185">Reference proteome</keyword>
<sequence length="39" mass="3935">MVKEATLEVELGVLGDAAVVEADGVDAAEEAASDSETNE</sequence>
<accession>C0XNN6</accession>
<dbReference type="HOGENOM" id="CLU_3308172_0_0_11"/>
<gene>
    <name evidence="1" type="ORF">HMPREF0298_0056</name>
</gene>
<dbReference type="Proteomes" id="UP000006196">
    <property type="component" value="Unassembled WGS sequence"/>
</dbReference>
<dbReference type="EMBL" id="ACHJ01000009">
    <property type="protein sequence ID" value="EEI18145.1"/>
    <property type="molecule type" value="Genomic_DNA"/>
</dbReference>
<organism evidence="1 2">
    <name type="scientific">Corynebacterium lipophiloflavum (strain ATCC 700352 / DSM 44291 / CCUG 37336 / JCM 10383 / DMMZ 1944)</name>
    <dbReference type="NCBI Taxonomy" id="525263"/>
    <lineage>
        <taxon>Bacteria</taxon>
        <taxon>Bacillati</taxon>
        <taxon>Actinomycetota</taxon>
        <taxon>Actinomycetes</taxon>
        <taxon>Mycobacteriales</taxon>
        <taxon>Corynebacteriaceae</taxon>
        <taxon>Corynebacterium</taxon>
    </lineage>
</organism>
<reference evidence="1" key="1">
    <citation type="submission" date="2009-01" db="EMBL/GenBank/DDBJ databases">
        <authorList>
            <person name="Qin X."/>
            <person name="Bachman B."/>
            <person name="Battles P."/>
            <person name="Bell A."/>
            <person name="Bess C."/>
            <person name="Bickham C."/>
            <person name="Chaboub L."/>
            <person name="Chen D."/>
            <person name="Coyle M."/>
            <person name="Deiros D.R."/>
            <person name="Dinh H."/>
            <person name="Forbes L."/>
            <person name="Fowler G."/>
            <person name="Francisco L."/>
            <person name="Fu Q."/>
            <person name="Gubbala S."/>
            <person name="Hale W."/>
            <person name="Han Y."/>
            <person name="Hemphill L."/>
            <person name="Highlander S.K."/>
            <person name="Hirani K."/>
            <person name="Hogues M."/>
            <person name="Jackson L."/>
            <person name="Jakkamsetti A."/>
            <person name="Javaid M."/>
            <person name="Jiang H."/>
            <person name="Korchina V."/>
            <person name="Kovar C."/>
            <person name="Lara F."/>
            <person name="Lee S."/>
            <person name="Mata R."/>
            <person name="Mathew T."/>
            <person name="Moen C."/>
            <person name="Morales K."/>
            <person name="Munidasa M."/>
            <person name="Nazareth L."/>
            <person name="Ngo R."/>
            <person name="Nguyen L."/>
            <person name="Okwuonu G."/>
            <person name="Ongeri F."/>
            <person name="Patil S."/>
            <person name="Petrosino J."/>
            <person name="Pham C."/>
            <person name="Pham P."/>
            <person name="Pu L.-L."/>
            <person name="Puazo M."/>
            <person name="Raj R."/>
            <person name="Reid J."/>
            <person name="Rouhana J."/>
            <person name="Saada N."/>
            <person name="Shang Y."/>
            <person name="Simmons D."/>
            <person name="Thornton R."/>
            <person name="Warren J."/>
            <person name="Weissenberger G."/>
            <person name="Zhang J."/>
            <person name="Zhang L."/>
            <person name="Zhou C."/>
            <person name="Zhu D."/>
            <person name="Muzny D."/>
            <person name="Worley K."/>
            <person name="Gibbs R."/>
        </authorList>
    </citation>
    <scope>NUCLEOTIDE SEQUENCE [LARGE SCALE GENOMIC DNA]</scope>
    <source>
        <strain evidence="1">DSM 44291</strain>
    </source>
</reference>
<name>C0XNN6_CORLD</name>
<evidence type="ECO:0000313" key="2">
    <source>
        <dbReference type="Proteomes" id="UP000006196"/>
    </source>
</evidence>
<evidence type="ECO:0000313" key="1">
    <source>
        <dbReference type="EMBL" id="EEI18145.1"/>
    </source>
</evidence>